<name>A0ABW4LXB9_9BACI</name>
<dbReference type="InterPro" id="IPR036388">
    <property type="entry name" value="WH-like_DNA-bd_sf"/>
</dbReference>
<proteinExistence type="predicted"/>
<protein>
    <submittedName>
        <fullName evidence="2">TrmB family transcriptional regulator</fullName>
    </submittedName>
</protein>
<evidence type="ECO:0000259" key="1">
    <source>
        <dbReference type="Pfam" id="PF01978"/>
    </source>
</evidence>
<dbReference type="InterPro" id="IPR036390">
    <property type="entry name" value="WH_DNA-bd_sf"/>
</dbReference>
<dbReference type="EMBL" id="JBHUEM010000057">
    <property type="protein sequence ID" value="MFD1739747.1"/>
    <property type="molecule type" value="Genomic_DNA"/>
</dbReference>
<dbReference type="InterPro" id="IPR002831">
    <property type="entry name" value="Tscrpt_reg_TrmB_N"/>
</dbReference>
<dbReference type="CDD" id="cd09124">
    <property type="entry name" value="PLDc_like_TrmB_middle"/>
    <property type="match status" value="1"/>
</dbReference>
<feature type="domain" description="Transcription regulator TrmB N-terminal" evidence="1">
    <location>
        <begin position="8"/>
        <end position="74"/>
    </location>
</feature>
<evidence type="ECO:0000313" key="3">
    <source>
        <dbReference type="Proteomes" id="UP001597214"/>
    </source>
</evidence>
<comment type="caution">
    <text evidence="2">The sequence shown here is derived from an EMBL/GenBank/DDBJ whole genome shotgun (WGS) entry which is preliminary data.</text>
</comment>
<sequence length="271" mass="30865">MENLVVELQKIGFSQYESKAYIALLKHSPVTGYEVSKRSGVPRSMIYEVLGKLIDRGAVYIVPSDPVKYSPVPAKEMVCRIRESMEHTFSYLEDRLNTIEQAPELNVILHISGEDAVMKEMLDVIGRAEKELWISVWEPQVEQVKTAVDNIRNPDLSIFSIIFGAEEQKIGHSFHHNYMPPQVVQERIGGCLTIVARDGEEVVIANFHDKNEPSAVKTKDPALVLVAIEYIRHDIMIEEITREYGPEKVNALWRSRSDLFQIVTGRNFTKV</sequence>
<dbReference type="SUPFAM" id="SSF46785">
    <property type="entry name" value="Winged helix' DNA-binding domain"/>
    <property type="match status" value="1"/>
</dbReference>
<dbReference type="PANTHER" id="PTHR34293:SF1">
    <property type="entry name" value="HTH-TYPE TRANSCRIPTIONAL REGULATOR TRMBL2"/>
    <property type="match status" value="1"/>
</dbReference>
<accession>A0ABW4LXB9</accession>
<evidence type="ECO:0000313" key="2">
    <source>
        <dbReference type="EMBL" id="MFD1739747.1"/>
    </source>
</evidence>
<dbReference type="PANTHER" id="PTHR34293">
    <property type="entry name" value="HTH-TYPE TRANSCRIPTIONAL REGULATOR TRMBL2"/>
    <property type="match status" value="1"/>
</dbReference>
<organism evidence="2 3">
    <name type="scientific">Bacillus salitolerans</name>
    <dbReference type="NCBI Taxonomy" id="1437434"/>
    <lineage>
        <taxon>Bacteria</taxon>
        <taxon>Bacillati</taxon>
        <taxon>Bacillota</taxon>
        <taxon>Bacilli</taxon>
        <taxon>Bacillales</taxon>
        <taxon>Bacillaceae</taxon>
        <taxon>Bacillus</taxon>
    </lineage>
</organism>
<dbReference type="Proteomes" id="UP001597214">
    <property type="component" value="Unassembled WGS sequence"/>
</dbReference>
<gene>
    <name evidence="2" type="ORF">ACFSCX_25085</name>
</gene>
<reference evidence="3" key="1">
    <citation type="journal article" date="2019" name="Int. J. Syst. Evol. Microbiol.">
        <title>The Global Catalogue of Microorganisms (GCM) 10K type strain sequencing project: providing services to taxonomists for standard genome sequencing and annotation.</title>
        <authorList>
            <consortium name="The Broad Institute Genomics Platform"/>
            <consortium name="The Broad Institute Genome Sequencing Center for Infectious Disease"/>
            <person name="Wu L."/>
            <person name="Ma J."/>
        </authorList>
    </citation>
    <scope>NUCLEOTIDE SEQUENCE [LARGE SCALE GENOMIC DNA]</scope>
    <source>
        <strain evidence="3">CCUG 49339</strain>
    </source>
</reference>
<dbReference type="RefSeq" id="WP_377931000.1">
    <property type="nucleotide sequence ID" value="NZ_JBHUEM010000057.1"/>
</dbReference>
<keyword evidence="3" id="KW-1185">Reference proteome</keyword>
<dbReference type="Pfam" id="PF01978">
    <property type="entry name" value="TrmB"/>
    <property type="match status" value="1"/>
</dbReference>
<dbReference type="InterPro" id="IPR051797">
    <property type="entry name" value="TrmB-like"/>
</dbReference>
<dbReference type="Gene3D" id="1.10.10.10">
    <property type="entry name" value="Winged helix-like DNA-binding domain superfamily/Winged helix DNA-binding domain"/>
    <property type="match status" value="1"/>
</dbReference>